<evidence type="ECO:0000256" key="6">
    <source>
        <dbReference type="ARBA" id="ARBA00023004"/>
    </source>
</evidence>
<feature type="non-terminal residue" evidence="10">
    <location>
        <position position="1"/>
    </location>
</feature>
<keyword evidence="9" id="KW-0998">Cell outer membrane</keyword>
<dbReference type="InterPro" id="IPR036942">
    <property type="entry name" value="Beta-barrel_TonB_sf"/>
</dbReference>
<accession>A0A699S131</accession>
<evidence type="ECO:0000256" key="3">
    <source>
        <dbReference type="ARBA" id="ARBA00022496"/>
    </source>
</evidence>
<protein>
    <submittedName>
        <fullName evidence="10">Uncharacterized protein</fullName>
    </submittedName>
</protein>
<keyword evidence="8" id="KW-0472">Membrane</keyword>
<keyword evidence="3" id="KW-0410">Iron transport</keyword>
<name>A0A699S131_TANCI</name>
<keyword evidence="4" id="KW-0812">Transmembrane</keyword>
<comment type="subcellular location">
    <subcellularLocation>
        <location evidence="1">Cell outer membrane</location>
        <topology evidence="1">Multi-pass membrane protein</topology>
    </subcellularLocation>
</comment>
<organism evidence="10">
    <name type="scientific">Tanacetum cinerariifolium</name>
    <name type="common">Dalmatian daisy</name>
    <name type="synonym">Chrysanthemum cinerariifolium</name>
    <dbReference type="NCBI Taxonomy" id="118510"/>
    <lineage>
        <taxon>Eukaryota</taxon>
        <taxon>Viridiplantae</taxon>
        <taxon>Streptophyta</taxon>
        <taxon>Embryophyta</taxon>
        <taxon>Tracheophyta</taxon>
        <taxon>Spermatophyta</taxon>
        <taxon>Magnoliopsida</taxon>
        <taxon>eudicotyledons</taxon>
        <taxon>Gunneridae</taxon>
        <taxon>Pentapetalae</taxon>
        <taxon>asterids</taxon>
        <taxon>campanulids</taxon>
        <taxon>Asterales</taxon>
        <taxon>Asteraceae</taxon>
        <taxon>Asteroideae</taxon>
        <taxon>Anthemideae</taxon>
        <taxon>Anthemidinae</taxon>
        <taxon>Tanacetum</taxon>
    </lineage>
</organism>
<proteinExistence type="predicted"/>
<evidence type="ECO:0000313" key="10">
    <source>
        <dbReference type="EMBL" id="GFC91136.1"/>
    </source>
</evidence>
<sequence>TINLDAEVYRGSNVGKQLVYFTFGDPIKNLGFSRADEAPLDYRQSYIGPGLTQTSRSTNLFGQVRYRISPSFTSTTYLTSSRSFSEGKGAYFYLLSNAVVSGGAVTTPGVNTLQRADQSTQDSRTQTFEVQQLFNGDFQLGNLRNRVVLGLDFLRIDSNVDFFGGTIDQVPIRAVSPGYPDGYNYASYFTGSTVNAIYAANPPAHYPITTKVNTYSAFVSDVLNLTDQLSVLAAVRVDRYDNKGGLLYFPVDS</sequence>
<keyword evidence="2" id="KW-0813">Transport</keyword>
<reference evidence="10" key="1">
    <citation type="journal article" date="2019" name="Sci. Rep.">
        <title>Draft genome of Tanacetum cinerariifolium, the natural source of mosquito coil.</title>
        <authorList>
            <person name="Yamashiro T."/>
            <person name="Shiraishi A."/>
            <person name="Satake H."/>
            <person name="Nakayama K."/>
        </authorList>
    </citation>
    <scope>NUCLEOTIDE SEQUENCE</scope>
</reference>
<dbReference type="GO" id="GO:0015344">
    <property type="term" value="F:siderophore uptake transmembrane transporter activity"/>
    <property type="evidence" value="ECO:0007669"/>
    <property type="project" value="TreeGrafter"/>
</dbReference>
<keyword evidence="6" id="KW-0408">Iron</keyword>
<evidence type="ECO:0000256" key="9">
    <source>
        <dbReference type="ARBA" id="ARBA00023237"/>
    </source>
</evidence>
<feature type="non-terminal residue" evidence="10">
    <location>
        <position position="253"/>
    </location>
</feature>
<dbReference type="AlphaFoldDB" id="A0A699S131"/>
<dbReference type="SUPFAM" id="SSF56935">
    <property type="entry name" value="Porins"/>
    <property type="match status" value="1"/>
</dbReference>
<evidence type="ECO:0000256" key="7">
    <source>
        <dbReference type="ARBA" id="ARBA00023065"/>
    </source>
</evidence>
<evidence type="ECO:0000256" key="5">
    <source>
        <dbReference type="ARBA" id="ARBA00022729"/>
    </source>
</evidence>
<keyword evidence="5" id="KW-0732">Signal</keyword>
<dbReference type="EMBL" id="BKCJ011130031">
    <property type="protein sequence ID" value="GFC91136.1"/>
    <property type="molecule type" value="Genomic_DNA"/>
</dbReference>
<dbReference type="PANTHER" id="PTHR32552:SF68">
    <property type="entry name" value="FERRICHROME OUTER MEMBRANE TRANSPORTER_PHAGE RECEPTOR"/>
    <property type="match status" value="1"/>
</dbReference>
<dbReference type="Gene3D" id="2.40.170.20">
    <property type="entry name" value="TonB-dependent receptor, beta-barrel domain"/>
    <property type="match status" value="1"/>
</dbReference>
<dbReference type="PANTHER" id="PTHR32552">
    <property type="entry name" value="FERRICHROME IRON RECEPTOR-RELATED"/>
    <property type="match status" value="1"/>
</dbReference>
<dbReference type="InterPro" id="IPR039426">
    <property type="entry name" value="TonB-dep_rcpt-like"/>
</dbReference>
<evidence type="ECO:0000256" key="1">
    <source>
        <dbReference type="ARBA" id="ARBA00004571"/>
    </source>
</evidence>
<evidence type="ECO:0000256" key="2">
    <source>
        <dbReference type="ARBA" id="ARBA00022448"/>
    </source>
</evidence>
<comment type="caution">
    <text evidence="10">The sequence shown here is derived from an EMBL/GenBank/DDBJ whole genome shotgun (WGS) entry which is preliminary data.</text>
</comment>
<evidence type="ECO:0000256" key="4">
    <source>
        <dbReference type="ARBA" id="ARBA00022692"/>
    </source>
</evidence>
<keyword evidence="7" id="KW-0406">Ion transport</keyword>
<gene>
    <name evidence="10" type="ORF">Tci_863106</name>
</gene>
<evidence type="ECO:0000256" key="8">
    <source>
        <dbReference type="ARBA" id="ARBA00023136"/>
    </source>
</evidence>